<dbReference type="HOGENOM" id="CLU_2806489_0_0_10"/>
<keyword evidence="2" id="KW-1185">Reference proteome</keyword>
<dbReference type="KEGG" id="hhy:Halhy_3754"/>
<dbReference type="Proteomes" id="UP000008461">
    <property type="component" value="Chromosome"/>
</dbReference>
<evidence type="ECO:0000313" key="1">
    <source>
        <dbReference type="EMBL" id="AEE51606.1"/>
    </source>
</evidence>
<protein>
    <submittedName>
        <fullName evidence="1">Uncharacterized protein</fullName>
    </submittedName>
</protein>
<reference evidence="1 2" key="1">
    <citation type="journal article" date="2011" name="Stand. Genomic Sci.">
        <title>Complete genome sequence of Haliscomenobacter hydrossis type strain (O).</title>
        <authorList>
            <consortium name="US DOE Joint Genome Institute (JGI-PGF)"/>
            <person name="Daligault H."/>
            <person name="Lapidus A."/>
            <person name="Zeytun A."/>
            <person name="Nolan M."/>
            <person name="Lucas S."/>
            <person name="Del Rio T.G."/>
            <person name="Tice H."/>
            <person name="Cheng J.F."/>
            <person name="Tapia R."/>
            <person name="Han C."/>
            <person name="Goodwin L."/>
            <person name="Pitluck S."/>
            <person name="Liolios K."/>
            <person name="Pagani I."/>
            <person name="Ivanova N."/>
            <person name="Huntemann M."/>
            <person name="Mavromatis K."/>
            <person name="Mikhailova N."/>
            <person name="Pati A."/>
            <person name="Chen A."/>
            <person name="Palaniappan K."/>
            <person name="Land M."/>
            <person name="Hauser L."/>
            <person name="Brambilla E.M."/>
            <person name="Rohde M."/>
            <person name="Verbarg S."/>
            <person name="Goker M."/>
            <person name="Bristow J."/>
            <person name="Eisen J.A."/>
            <person name="Markowitz V."/>
            <person name="Hugenholtz P."/>
            <person name="Kyrpides N.C."/>
            <person name="Klenk H.P."/>
            <person name="Woyke T."/>
        </authorList>
    </citation>
    <scope>NUCLEOTIDE SEQUENCE [LARGE SCALE GENOMIC DNA]</scope>
    <source>
        <strain evidence="2">ATCC 27775 / DSM 1100 / LMG 10767 / O</strain>
    </source>
</reference>
<name>F4L119_HALH1</name>
<sequence>MSFEVGYRSNLDTALVKVAAVAYFKTRNSCTHVLFTQKITNLLEPKFYQLRDIQLTSSLFIFHFKYR</sequence>
<organism evidence="1 2">
    <name type="scientific">Haliscomenobacter hydrossis (strain ATCC 27775 / DSM 1100 / LMG 10767 / O)</name>
    <dbReference type="NCBI Taxonomy" id="760192"/>
    <lineage>
        <taxon>Bacteria</taxon>
        <taxon>Pseudomonadati</taxon>
        <taxon>Bacteroidota</taxon>
        <taxon>Saprospiria</taxon>
        <taxon>Saprospirales</taxon>
        <taxon>Haliscomenobacteraceae</taxon>
        <taxon>Haliscomenobacter</taxon>
    </lineage>
</organism>
<gene>
    <name evidence="1" type="ordered locus">Halhy_3754</name>
</gene>
<dbReference type="STRING" id="760192.Halhy_3754"/>
<accession>F4L119</accession>
<dbReference type="EMBL" id="CP002691">
    <property type="protein sequence ID" value="AEE51606.1"/>
    <property type="molecule type" value="Genomic_DNA"/>
</dbReference>
<dbReference type="AlphaFoldDB" id="F4L119"/>
<reference key="2">
    <citation type="submission" date="2011-04" db="EMBL/GenBank/DDBJ databases">
        <title>Complete sequence of chromosome of Haliscomenobacter hydrossis DSM 1100.</title>
        <authorList>
            <consortium name="US DOE Joint Genome Institute (JGI-PGF)"/>
            <person name="Lucas S."/>
            <person name="Han J."/>
            <person name="Lapidus A."/>
            <person name="Bruce D."/>
            <person name="Goodwin L."/>
            <person name="Pitluck S."/>
            <person name="Peters L."/>
            <person name="Kyrpides N."/>
            <person name="Mavromatis K."/>
            <person name="Ivanova N."/>
            <person name="Ovchinnikova G."/>
            <person name="Pagani I."/>
            <person name="Daligault H."/>
            <person name="Detter J.C."/>
            <person name="Han C."/>
            <person name="Land M."/>
            <person name="Hauser L."/>
            <person name="Markowitz V."/>
            <person name="Cheng J.-F."/>
            <person name="Hugenholtz P."/>
            <person name="Woyke T."/>
            <person name="Wu D."/>
            <person name="Verbarg S."/>
            <person name="Frueling A."/>
            <person name="Brambilla E."/>
            <person name="Klenk H.-P."/>
            <person name="Eisen J.A."/>
        </authorList>
    </citation>
    <scope>NUCLEOTIDE SEQUENCE</scope>
    <source>
        <strain>DSM 1100</strain>
    </source>
</reference>
<evidence type="ECO:0000313" key="2">
    <source>
        <dbReference type="Proteomes" id="UP000008461"/>
    </source>
</evidence>
<proteinExistence type="predicted"/>